<accession>A0AA91PZ24</accession>
<reference evidence="3 4" key="1">
    <citation type="submission" date="2017-04" db="EMBL/GenBank/DDBJ databases">
        <title>Draft genome of the yeast Clavispora lusitaniae type strain CBS 6936.</title>
        <authorList>
            <person name="Durrens P."/>
            <person name="Klopp C."/>
            <person name="Biteau N."/>
            <person name="Fitton-Ouhabi V."/>
            <person name="Dementhon K."/>
            <person name="Accoceberry I."/>
            <person name="Sherman D.J."/>
            <person name="Noel T."/>
        </authorList>
    </citation>
    <scope>NUCLEOTIDE SEQUENCE [LARGE SCALE GENOMIC DNA]</scope>
    <source>
        <strain evidence="3 4">CBS 6936</strain>
    </source>
</reference>
<feature type="chain" id="PRO_5041680037" evidence="1">
    <location>
        <begin position="24"/>
        <end position="413"/>
    </location>
</feature>
<dbReference type="Pfam" id="PF01975">
    <property type="entry name" value="SurE"/>
    <property type="match status" value="1"/>
</dbReference>
<dbReference type="GO" id="GO:0016787">
    <property type="term" value="F:hydrolase activity"/>
    <property type="evidence" value="ECO:0007669"/>
    <property type="project" value="InterPro"/>
</dbReference>
<dbReference type="InterPro" id="IPR036523">
    <property type="entry name" value="SurE-like_sf"/>
</dbReference>
<comment type="caution">
    <text evidence="3">The sequence shown here is derived from an EMBL/GenBank/DDBJ whole genome shotgun (WGS) entry which is preliminary data.</text>
</comment>
<evidence type="ECO:0000259" key="2">
    <source>
        <dbReference type="Pfam" id="PF01975"/>
    </source>
</evidence>
<name>A0AA91PZ24_CLALS</name>
<dbReference type="SUPFAM" id="SSF64167">
    <property type="entry name" value="SurE-like"/>
    <property type="match status" value="1"/>
</dbReference>
<evidence type="ECO:0000313" key="3">
    <source>
        <dbReference type="EMBL" id="OVF08361.1"/>
    </source>
</evidence>
<feature type="signal peptide" evidence="1">
    <location>
        <begin position="1"/>
        <end position="23"/>
    </location>
</feature>
<keyword evidence="1" id="KW-0732">Signal</keyword>
<sequence>MRFALFLLPVASCLNILMSSTDSWVSKNPRYLYRALIEEGHNVMYVGPLHSHIDNHESEKDQLLRRSTSGGDFGHLTEASQEYYRNNRKFKVLARGAKNVVRRKDSSEFDAYFDSQTLVSESSIGQDPLNRDFWYVDGTPFQSLSVALTEIIPKHAATFQPDLIIVGPNEGLHLSTSSENTEMGFTMEDLSAKENQVESMVQLAKVHKYPVISVSTEDNHHIYFENEEYFNVEEAKYEDLFKDNVVAQNVKFVNEKVISLVEKMALSLDGFLSLNVNFPSINHKSSSCFTHGSSAPDFVQVVRKKPNSGGVYGKILTVPQVIIENDSVVVGDMLHYKLSEELENAEEISDVEQLRIKHLLSSGSLSRSSHKQHETVNREELQALKKCKIAVSVNHLTKGNNLDKTSLNIHSRN</sequence>
<organism evidence="3 4">
    <name type="scientific">Clavispora lusitaniae</name>
    <name type="common">Candida lusitaniae</name>
    <dbReference type="NCBI Taxonomy" id="36911"/>
    <lineage>
        <taxon>Eukaryota</taxon>
        <taxon>Fungi</taxon>
        <taxon>Dikarya</taxon>
        <taxon>Ascomycota</taxon>
        <taxon>Saccharomycotina</taxon>
        <taxon>Pichiomycetes</taxon>
        <taxon>Metschnikowiaceae</taxon>
        <taxon>Clavispora</taxon>
    </lineage>
</organism>
<proteinExistence type="predicted"/>
<dbReference type="KEGG" id="clus:A9F13_08g00517"/>
<evidence type="ECO:0000313" key="4">
    <source>
        <dbReference type="Proteomes" id="UP000195602"/>
    </source>
</evidence>
<dbReference type="AlphaFoldDB" id="A0AA91PZ24"/>
<protein>
    <submittedName>
        <fullName evidence="3">Acid phosphatase</fullName>
    </submittedName>
</protein>
<feature type="domain" description="Survival protein SurE-like phosphatase/nucleotidase" evidence="2">
    <location>
        <begin position="108"/>
        <end position="176"/>
    </location>
</feature>
<dbReference type="EMBL" id="LYUB02000008">
    <property type="protein sequence ID" value="OVF08361.1"/>
    <property type="molecule type" value="Genomic_DNA"/>
</dbReference>
<gene>
    <name evidence="3" type="ORF">A9F13_08g00517</name>
</gene>
<dbReference type="Proteomes" id="UP000195602">
    <property type="component" value="Unassembled WGS sequence"/>
</dbReference>
<dbReference type="Gene3D" id="3.40.1210.10">
    <property type="entry name" value="Survival protein SurE-like phosphatase/nucleotidase"/>
    <property type="match status" value="1"/>
</dbReference>
<dbReference type="InterPro" id="IPR002828">
    <property type="entry name" value="SurE-like_Pase/nucleotidase"/>
</dbReference>
<evidence type="ECO:0000256" key="1">
    <source>
        <dbReference type="SAM" id="SignalP"/>
    </source>
</evidence>